<dbReference type="Proteomes" id="UP001153555">
    <property type="component" value="Unassembled WGS sequence"/>
</dbReference>
<keyword evidence="4" id="KW-0539">Nucleus</keyword>
<feature type="domain" description="PARP catalytic" evidence="6">
    <location>
        <begin position="51"/>
        <end position="268"/>
    </location>
</feature>
<dbReference type="GO" id="GO:0005634">
    <property type="term" value="C:nucleus"/>
    <property type="evidence" value="ECO:0007669"/>
    <property type="project" value="UniProtKB-SubCell"/>
</dbReference>
<evidence type="ECO:0000313" key="8">
    <source>
        <dbReference type="EMBL" id="CAA0836119.1"/>
    </source>
</evidence>
<sequence length="340" mass="38121">MVPFGNHQENSNLSAQNLAPLHTNNNPHDSNSDIDQDSCPSDCESSISEPESEQPQFRGPEDDFVTIHKGEMIYETIAKKLVSSLSSRGLDPRVESIHRNRFSSINGRARVESFGVYTRAVQTRCGGNANLTYAWFGASKNEIDMIIDYGFGLPKSGLTHGHGVHLCSINHPIESVLSTSPDENGLRHILLCRVILGKTEVICPGSQQNNPSSEEFDSGVDNIETPQKYIVWTSRMNTHILPEFLVSFRTLSSNSRGSRPNSNRMPFPTLINVLRKYLPLDAVDLIRIHHRDFRNQKITRAELVRRVRHIAGDKLLIKIMKSCERKMKTPLSSSSTSLCK</sequence>
<name>A0A9N7NSI6_STRHE</name>
<dbReference type="OrthoDB" id="6133115at2759"/>
<feature type="domain" description="RST" evidence="7">
    <location>
        <begin position="258"/>
        <end position="329"/>
    </location>
</feature>
<dbReference type="PROSITE" id="PS51059">
    <property type="entry name" value="PARP_CATALYTIC"/>
    <property type="match status" value="1"/>
</dbReference>
<dbReference type="InterPro" id="IPR044964">
    <property type="entry name" value="RCD1/SRO1-5"/>
</dbReference>
<feature type="compositionally biased region" description="Polar residues" evidence="5">
    <location>
        <begin position="7"/>
        <end position="29"/>
    </location>
</feature>
<dbReference type="PROSITE" id="PS51879">
    <property type="entry name" value="RST"/>
    <property type="match status" value="1"/>
</dbReference>
<evidence type="ECO:0000256" key="4">
    <source>
        <dbReference type="ARBA" id="ARBA00023242"/>
    </source>
</evidence>
<evidence type="ECO:0000256" key="3">
    <source>
        <dbReference type="ARBA" id="ARBA00023016"/>
    </source>
</evidence>
<dbReference type="InterPro" id="IPR012317">
    <property type="entry name" value="Poly(ADP-ribose)pol_cat_dom"/>
</dbReference>
<gene>
    <name evidence="8" type="ORF">SHERM_03240</name>
</gene>
<evidence type="ECO:0000256" key="2">
    <source>
        <dbReference type="ARBA" id="ARBA00022473"/>
    </source>
</evidence>
<feature type="region of interest" description="Disordered" evidence="5">
    <location>
        <begin position="1"/>
        <end position="62"/>
    </location>
</feature>
<keyword evidence="9" id="KW-1185">Reference proteome</keyword>
<dbReference type="InterPro" id="IPR022003">
    <property type="entry name" value="RST"/>
</dbReference>
<evidence type="ECO:0000313" key="9">
    <source>
        <dbReference type="Proteomes" id="UP001153555"/>
    </source>
</evidence>
<evidence type="ECO:0000259" key="7">
    <source>
        <dbReference type="PROSITE" id="PS51879"/>
    </source>
</evidence>
<keyword evidence="3" id="KW-0346">Stress response</keyword>
<dbReference type="PANTHER" id="PTHR32263:SF12">
    <property type="entry name" value="INACTIVE POLY [ADP-RIBOSE] POLYMERASE SRO4-RELATED"/>
    <property type="match status" value="1"/>
</dbReference>
<evidence type="ECO:0000259" key="6">
    <source>
        <dbReference type="PROSITE" id="PS51059"/>
    </source>
</evidence>
<dbReference type="AlphaFoldDB" id="A0A9N7NSI6"/>
<evidence type="ECO:0000256" key="1">
    <source>
        <dbReference type="ARBA" id="ARBA00004123"/>
    </source>
</evidence>
<comment type="caution">
    <text evidence="8">The sequence shown here is derived from an EMBL/GenBank/DDBJ whole genome shotgun (WGS) entry which is preliminary data.</text>
</comment>
<feature type="compositionally biased region" description="Low complexity" evidence="5">
    <location>
        <begin position="37"/>
        <end position="49"/>
    </location>
</feature>
<comment type="subcellular location">
    <subcellularLocation>
        <location evidence="1">Nucleus</location>
    </subcellularLocation>
</comment>
<dbReference type="GO" id="GO:0003950">
    <property type="term" value="F:NAD+ poly-ADP-ribosyltransferase activity"/>
    <property type="evidence" value="ECO:0007669"/>
    <property type="project" value="InterPro"/>
</dbReference>
<organism evidence="8 9">
    <name type="scientific">Striga hermonthica</name>
    <name type="common">Purple witchweed</name>
    <name type="synonym">Buchnera hermonthica</name>
    <dbReference type="NCBI Taxonomy" id="68872"/>
    <lineage>
        <taxon>Eukaryota</taxon>
        <taxon>Viridiplantae</taxon>
        <taxon>Streptophyta</taxon>
        <taxon>Embryophyta</taxon>
        <taxon>Tracheophyta</taxon>
        <taxon>Spermatophyta</taxon>
        <taxon>Magnoliopsida</taxon>
        <taxon>eudicotyledons</taxon>
        <taxon>Gunneridae</taxon>
        <taxon>Pentapetalae</taxon>
        <taxon>asterids</taxon>
        <taxon>lamiids</taxon>
        <taxon>Lamiales</taxon>
        <taxon>Orobanchaceae</taxon>
        <taxon>Buchnereae</taxon>
        <taxon>Striga</taxon>
    </lineage>
</organism>
<accession>A0A9N7NSI6</accession>
<reference evidence="8" key="1">
    <citation type="submission" date="2019-12" db="EMBL/GenBank/DDBJ databases">
        <authorList>
            <person name="Scholes J."/>
        </authorList>
    </citation>
    <scope>NUCLEOTIDE SEQUENCE</scope>
</reference>
<dbReference type="Pfam" id="PF12174">
    <property type="entry name" value="RST"/>
    <property type="match status" value="1"/>
</dbReference>
<protein>
    <submittedName>
        <fullName evidence="8">Probable inactive poly</fullName>
    </submittedName>
</protein>
<dbReference type="EMBL" id="CACSLK010030184">
    <property type="protein sequence ID" value="CAA0836119.1"/>
    <property type="molecule type" value="Genomic_DNA"/>
</dbReference>
<evidence type="ECO:0000256" key="5">
    <source>
        <dbReference type="SAM" id="MobiDB-lite"/>
    </source>
</evidence>
<dbReference type="SUPFAM" id="SSF56399">
    <property type="entry name" value="ADP-ribosylation"/>
    <property type="match status" value="1"/>
</dbReference>
<dbReference type="PANTHER" id="PTHR32263">
    <property type="entry name" value="INACTIVE POLY [ADP-RIBOSE] POLYMERASE SRO4-RELATED"/>
    <property type="match status" value="1"/>
</dbReference>
<keyword evidence="2" id="KW-0217">Developmental protein</keyword>
<dbReference type="Gene3D" id="3.90.228.10">
    <property type="match status" value="1"/>
</dbReference>
<proteinExistence type="predicted"/>